<dbReference type="Proteomes" id="UP000095563">
    <property type="component" value="Unassembled WGS sequence"/>
</dbReference>
<dbReference type="RefSeq" id="WP_055206117.1">
    <property type="nucleotide sequence ID" value="NZ_CZBO01000001.1"/>
</dbReference>
<gene>
    <name evidence="2" type="primary">recJ1</name>
    <name evidence="2" type="ORF">ERS852568_00235</name>
</gene>
<keyword evidence="2" id="KW-0378">Hydrolase</keyword>
<reference evidence="2 3" key="1">
    <citation type="submission" date="2015-09" db="EMBL/GenBank/DDBJ databases">
        <authorList>
            <consortium name="Pathogen Informatics"/>
        </authorList>
    </citation>
    <scope>NUCLEOTIDE SEQUENCE [LARGE SCALE GENOMIC DNA]</scope>
    <source>
        <strain evidence="2 3">2789STDY5834956</strain>
    </source>
</reference>
<dbReference type="Gene3D" id="3.90.1640.30">
    <property type="match status" value="1"/>
</dbReference>
<dbReference type="EC" id="3.1.-.-" evidence="2"/>
<keyword evidence="2" id="KW-0540">Nuclease</keyword>
<organism evidence="2 3">
    <name type="scientific">Clostridium baratii</name>
    <dbReference type="NCBI Taxonomy" id="1561"/>
    <lineage>
        <taxon>Bacteria</taxon>
        <taxon>Bacillati</taxon>
        <taxon>Bacillota</taxon>
        <taxon>Clostridia</taxon>
        <taxon>Eubacteriales</taxon>
        <taxon>Clostridiaceae</taxon>
        <taxon>Clostridium</taxon>
    </lineage>
</organism>
<proteinExistence type="predicted"/>
<dbReference type="InterPro" id="IPR001667">
    <property type="entry name" value="DDH_dom"/>
</dbReference>
<evidence type="ECO:0000313" key="2">
    <source>
        <dbReference type="EMBL" id="CUP63731.1"/>
    </source>
</evidence>
<dbReference type="InterPro" id="IPR038763">
    <property type="entry name" value="DHH_sf"/>
</dbReference>
<feature type="domain" description="DDH" evidence="1">
    <location>
        <begin position="41"/>
        <end position="188"/>
    </location>
</feature>
<dbReference type="PANTHER" id="PTHR30255:SF2">
    <property type="entry name" value="SINGLE-STRANDED-DNA-SPECIFIC EXONUCLEASE RECJ"/>
    <property type="match status" value="1"/>
</dbReference>
<evidence type="ECO:0000259" key="1">
    <source>
        <dbReference type="Pfam" id="PF01368"/>
    </source>
</evidence>
<dbReference type="SUPFAM" id="SSF64182">
    <property type="entry name" value="DHH phosphoesterases"/>
    <property type="match status" value="1"/>
</dbReference>
<sequence>MRKFWESIYCPNYIRGYNPFILKGMNKSIERLVTAINNRERIIIYGTNTVDGICAIASLSLVLRYLNADVEYMIHDGGEEGKEVDTFDIKTKVDFLGGELLITLGVDLVSKQEVELCESLGIDLIVLENKKTDEKRDYIYINPRQKGCQYRYKTLSISALTFKLMQAIAIYYNMKSINKYLDLILIGTKWAGSSSRGENAVFLKEGKKFLDNTNNIGLRAIINFNNVEELDDENIDKIINLLTPTTSAVGMISNARIVLELLTTDDEDRAEQISKYLYNTRIRQR</sequence>
<protein>
    <submittedName>
        <fullName evidence="2">Single-stranded-DNA-specific exonuclease RecJ</fullName>
        <ecNumber evidence="2">3.1.-.-</ecNumber>
    </submittedName>
</protein>
<dbReference type="AlphaFoldDB" id="A0A174PVV7"/>
<dbReference type="GO" id="GO:0004527">
    <property type="term" value="F:exonuclease activity"/>
    <property type="evidence" value="ECO:0007669"/>
    <property type="project" value="UniProtKB-KW"/>
</dbReference>
<keyword evidence="2" id="KW-0269">Exonuclease</keyword>
<dbReference type="InterPro" id="IPR051673">
    <property type="entry name" value="SSDNA_exonuclease_RecJ"/>
</dbReference>
<evidence type="ECO:0000313" key="3">
    <source>
        <dbReference type="Proteomes" id="UP000095563"/>
    </source>
</evidence>
<dbReference type="EMBL" id="CZBO01000001">
    <property type="protein sequence ID" value="CUP63731.1"/>
    <property type="molecule type" value="Genomic_DNA"/>
</dbReference>
<name>A0A174PVV7_9CLOT</name>
<dbReference type="PANTHER" id="PTHR30255">
    <property type="entry name" value="SINGLE-STRANDED-DNA-SPECIFIC EXONUCLEASE RECJ"/>
    <property type="match status" value="1"/>
</dbReference>
<accession>A0A174PVV7</accession>
<dbReference type="Pfam" id="PF01368">
    <property type="entry name" value="DHH"/>
    <property type="match status" value="1"/>
</dbReference>